<dbReference type="GO" id="GO:0046872">
    <property type="term" value="F:metal ion binding"/>
    <property type="evidence" value="ECO:0007669"/>
    <property type="project" value="UniProtKB-KW"/>
</dbReference>
<dbReference type="EMBL" id="JACHXU010000001">
    <property type="protein sequence ID" value="MBB3204593.1"/>
    <property type="molecule type" value="Genomic_DNA"/>
</dbReference>
<dbReference type="GO" id="GO:0006508">
    <property type="term" value="P:proteolysis"/>
    <property type="evidence" value="ECO:0007669"/>
    <property type="project" value="UniProtKB-KW"/>
</dbReference>
<dbReference type="RefSeq" id="WP_184300800.1">
    <property type="nucleotide sequence ID" value="NZ_JACHXU010000001.1"/>
</dbReference>
<proteinExistence type="inferred from homology"/>
<feature type="transmembrane region" description="Helical" evidence="12">
    <location>
        <begin position="224"/>
        <end position="241"/>
    </location>
</feature>
<keyword evidence="11 12" id="KW-0472">Membrane</keyword>
<evidence type="ECO:0000256" key="4">
    <source>
        <dbReference type="ARBA" id="ARBA00022670"/>
    </source>
</evidence>
<dbReference type="InterPro" id="IPR008915">
    <property type="entry name" value="Peptidase_M50"/>
</dbReference>
<keyword evidence="15" id="KW-1185">Reference proteome</keyword>
<keyword evidence="4 14" id="KW-0645">Protease</keyword>
<dbReference type="Pfam" id="PF02163">
    <property type="entry name" value="Peptidase_M50"/>
    <property type="match status" value="1"/>
</dbReference>
<evidence type="ECO:0000256" key="6">
    <source>
        <dbReference type="ARBA" id="ARBA00022723"/>
    </source>
</evidence>
<dbReference type="GO" id="GO:0016020">
    <property type="term" value="C:membrane"/>
    <property type="evidence" value="ECO:0007669"/>
    <property type="project" value="UniProtKB-SubCell"/>
</dbReference>
<evidence type="ECO:0000256" key="8">
    <source>
        <dbReference type="ARBA" id="ARBA00022833"/>
    </source>
</evidence>
<keyword evidence="9 12" id="KW-1133">Transmembrane helix</keyword>
<name>A0A7W5H3X9_9BACT</name>
<evidence type="ECO:0000256" key="12">
    <source>
        <dbReference type="SAM" id="Phobius"/>
    </source>
</evidence>
<dbReference type="PANTHER" id="PTHR39188">
    <property type="entry name" value="MEMBRANE-ASSOCIATED ZINC METALLOPROTEASE M50B"/>
    <property type="match status" value="1"/>
</dbReference>
<evidence type="ECO:0000313" key="15">
    <source>
        <dbReference type="Proteomes" id="UP000536179"/>
    </source>
</evidence>
<feature type="transmembrane region" description="Helical" evidence="12">
    <location>
        <begin position="52"/>
        <end position="71"/>
    </location>
</feature>
<evidence type="ECO:0000256" key="10">
    <source>
        <dbReference type="ARBA" id="ARBA00023049"/>
    </source>
</evidence>
<feature type="transmembrane region" description="Helical" evidence="12">
    <location>
        <begin position="20"/>
        <end position="40"/>
    </location>
</feature>
<comment type="similarity">
    <text evidence="3">Belongs to the peptidase M50B family.</text>
</comment>
<dbReference type="AlphaFoldDB" id="A0A7W5H3X9"/>
<evidence type="ECO:0000256" key="9">
    <source>
        <dbReference type="ARBA" id="ARBA00022989"/>
    </source>
</evidence>
<gene>
    <name evidence="14" type="ORF">FHS27_000357</name>
</gene>
<keyword evidence="8" id="KW-0862">Zinc</keyword>
<dbReference type="Proteomes" id="UP000536179">
    <property type="component" value="Unassembled WGS sequence"/>
</dbReference>
<keyword evidence="6" id="KW-0479">Metal-binding</keyword>
<dbReference type="GO" id="GO:0008237">
    <property type="term" value="F:metallopeptidase activity"/>
    <property type="evidence" value="ECO:0007669"/>
    <property type="project" value="UniProtKB-KW"/>
</dbReference>
<keyword evidence="7" id="KW-0378">Hydrolase</keyword>
<evidence type="ECO:0000256" key="1">
    <source>
        <dbReference type="ARBA" id="ARBA00001947"/>
    </source>
</evidence>
<feature type="transmembrane region" description="Helical" evidence="12">
    <location>
        <begin position="125"/>
        <end position="149"/>
    </location>
</feature>
<evidence type="ECO:0000256" key="3">
    <source>
        <dbReference type="ARBA" id="ARBA00007931"/>
    </source>
</evidence>
<protein>
    <submittedName>
        <fullName evidence="14">Zn-dependent protease</fullName>
    </submittedName>
</protein>
<evidence type="ECO:0000256" key="2">
    <source>
        <dbReference type="ARBA" id="ARBA00004141"/>
    </source>
</evidence>
<keyword evidence="5 12" id="KW-0812">Transmembrane</keyword>
<accession>A0A7W5H3X9</accession>
<comment type="cofactor">
    <cofactor evidence="1">
        <name>Zn(2+)</name>
        <dbReference type="ChEBI" id="CHEBI:29105"/>
    </cofactor>
</comment>
<sequence>MFLQAPDESPYDLNFSLFGFPVRIAWTFWLGAIVIGYDFAQNIDATTGNSSPGIFPLLFLWTACLFLSILIHELGHAFAFRFYGRESTIVLYHFGGLAIPSSMRSDGRGFTDISSSRQETHVSDLVIALAGPLAQIASAFAVAGLVTAMRYEVTAFAQMPWPLDGLRPWFQGKPVASVGLKALILFYVFPSVLWALLNLLPVFPLDGGRVMRSLVLMSGDRGDTWLWISMASAGVVAFYALTQGHQPIMGLLFLSLGFGNYQMMQSPYR</sequence>
<evidence type="ECO:0000256" key="7">
    <source>
        <dbReference type="ARBA" id="ARBA00022801"/>
    </source>
</evidence>
<keyword evidence="10" id="KW-0482">Metalloprotease</keyword>
<feature type="transmembrane region" description="Helical" evidence="12">
    <location>
        <begin position="182"/>
        <end position="204"/>
    </location>
</feature>
<dbReference type="PANTHER" id="PTHR39188:SF3">
    <property type="entry name" value="STAGE IV SPORULATION PROTEIN FB"/>
    <property type="match status" value="1"/>
</dbReference>
<comment type="subcellular location">
    <subcellularLocation>
        <location evidence="2">Membrane</location>
        <topology evidence="2">Multi-pass membrane protein</topology>
    </subcellularLocation>
</comment>
<organism evidence="14 15">
    <name type="scientific">Aporhodopirellula rubra</name>
    <dbReference type="NCBI Taxonomy" id="980271"/>
    <lineage>
        <taxon>Bacteria</taxon>
        <taxon>Pseudomonadati</taxon>
        <taxon>Planctomycetota</taxon>
        <taxon>Planctomycetia</taxon>
        <taxon>Pirellulales</taxon>
        <taxon>Pirellulaceae</taxon>
        <taxon>Aporhodopirellula</taxon>
    </lineage>
</organism>
<reference evidence="14 15" key="1">
    <citation type="submission" date="2020-08" db="EMBL/GenBank/DDBJ databases">
        <title>Genomic Encyclopedia of Type Strains, Phase III (KMG-III): the genomes of soil and plant-associated and newly described type strains.</title>
        <authorList>
            <person name="Whitman W."/>
        </authorList>
    </citation>
    <scope>NUCLEOTIDE SEQUENCE [LARGE SCALE GENOMIC DNA]</scope>
    <source>
        <strain evidence="14 15">CECT 8075</strain>
    </source>
</reference>
<evidence type="ECO:0000256" key="11">
    <source>
        <dbReference type="ARBA" id="ARBA00023136"/>
    </source>
</evidence>
<evidence type="ECO:0000256" key="5">
    <source>
        <dbReference type="ARBA" id="ARBA00022692"/>
    </source>
</evidence>
<comment type="caution">
    <text evidence="14">The sequence shown here is derived from an EMBL/GenBank/DDBJ whole genome shotgun (WGS) entry which is preliminary data.</text>
</comment>
<feature type="domain" description="Peptidase M50" evidence="13">
    <location>
        <begin position="63"/>
        <end position="216"/>
    </location>
</feature>
<evidence type="ECO:0000313" key="14">
    <source>
        <dbReference type="EMBL" id="MBB3204593.1"/>
    </source>
</evidence>
<evidence type="ECO:0000259" key="13">
    <source>
        <dbReference type="Pfam" id="PF02163"/>
    </source>
</evidence>